<name>A0A7W9X2N1_9BURK</name>
<dbReference type="InterPro" id="IPR013785">
    <property type="entry name" value="Aldolase_TIM"/>
</dbReference>
<sequence length="409" mass="45605">MELNDKLEILADAAKYDASCASSGAPKRGSEGKDGLGATTGMGICHSYTPDGRCVSLLKILLTNFCIYDCQYCINRRTSNVPRARFAVDEVVKLTQDFYLRNYIDGLFLSSGIIQSADYTMEQLVAVARTLREVHNFRGYIHLKTIPDADPLLITEAGRWADRLSVNIELPTHDSVTRLAPEKSVHTIKLAMGSIRRKLDEKAEEPRSPAFAPAGQSTQMIVGADASDDHTILNTAETLYGSYKLKRVYYSAFSPIPQSPKSVPLAPPPLLREHRLYQADFLLRSYGFTAGEIMPQTGNLALDIDPKLAWALSNRDQFPMDLNRVDATLIARIPGIGLRNAKRIADLRRIRRIRWEDLSRLRCSLKKLAPFVITADYKPAQGATSSDLLRKHMADAPQQMNLWPELQAA</sequence>
<dbReference type="SFLD" id="SFLDG01102">
    <property type="entry name" value="Uncharacterised_Radical_SAM_Su"/>
    <property type="match status" value="1"/>
</dbReference>
<dbReference type="InterPro" id="IPR010994">
    <property type="entry name" value="RuvA_2-like"/>
</dbReference>
<evidence type="ECO:0000256" key="4">
    <source>
        <dbReference type="ARBA" id="ARBA00023004"/>
    </source>
</evidence>
<dbReference type="SMART" id="SM00729">
    <property type="entry name" value="Elp3"/>
    <property type="match status" value="1"/>
</dbReference>
<dbReference type="PANTHER" id="PTHR21180:SF9">
    <property type="entry name" value="TYPE II SECRETION SYSTEM PROTEIN K"/>
    <property type="match status" value="1"/>
</dbReference>
<dbReference type="GO" id="GO:0046872">
    <property type="term" value="F:metal ion binding"/>
    <property type="evidence" value="ECO:0007669"/>
    <property type="project" value="UniProtKB-KW"/>
</dbReference>
<dbReference type="CDD" id="cd01335">
    <property type="entry name" value="Radical_SAM"/>
    <property type="match status" value="1"/>
</dbReference>
<evidence type="ECO:0000313" key="7">
    <source>
        <dbReference type="EMBL" id="MBB6135377.1"/>
    </source>
</evidence>
<feature type="domain" description="Elp3/MiaA/NifB-like radical SAM core" evidence="6">
    <location>
        <begin position="56"/>
        <end position="279"/>
    </location>
</feature>
<dbReference type="AlphaFoldDB" id="A0A7W9X2N1"/>
<dbReference type="GO" id="GO:0051536">
    <property type="term" value="F:iron-sulfur cluster binding"/>
    <property type="evidence" value="ECO:0007669"/>
    <property type="project" value="UniProtKB-KW"/>
</dbReference>
<comment type="caution">
    <text evidence="7">The sequence shown here is derived from an EMBL/GenBank/DDBJ whole genome shotgun (WGS) entry which is preliminary data.</text>
</comment>
<keyword evidence="2" id="KW-0949">S-adenosyl-L-methionine</keyword>
<dbReference type="Proteomes" id="UP000540787">
    <property type="component" value="Unassembled WGS sequence"/>
</dbReference>
<keyword evidence="4" id="KW-0408">Iron</keyword>
<keyword evidence="3" id="KW-0479">Metal-binding</keyword>
<comment type="cofactor">
    <cofactor evidence="1">
        <name>[4Fe-4S] cluster</name>
        <dbReference type="ChEBI" id="CHEBI:49883"/>
    </cofactor>
</comment>
<evidence type="ECO:0000256" key="5">
    <source>
        <dbReference type="ARBA" id="ARBA00023014"/>
    </source>
</evidence>
<evidence type="ECO:0000256" key="1">
    <source>
        <dbReference type="ARBA" id="ARBA00001966"/>
    </source>
</evidence>
<organism evidence="7 8">
    <name type="scientific">Massilia aurea</name>
    <dbReference type="NCBI Taxonomy" id="373040"/>
    <lineage>
        <taxon>Bacteria</taxon>
        <taxon>Pseudomonadati</taxon>
        <taxon>Pseudomonadota</taxon>
        <taxon>Betaproteobacteria</taxon>
        <taxon>Burkholderiales</taxon>
        <taxon>Oxalobacteraceae</taxon>
        <taxon>Telluria group</taxon>
        <taxon>Massilia</taxon>
    </lineage>
</organism>
<dbReference type="NCBIfam" id="TIGR03916">
    <property type="entry name" value="rSAM_link_UDG"/>
    <property type="match status" value="1"/>
</dbReference>
<dbReference type="SUPFAM" id="SSF102114">
    <property type="entry name" value="Radical SAM enzymes"/>
    <property type="match status" value="1"/>
</dbReference>
<dbReference type="RefSeq" id="WP_183556056.1">
    <property type="nucleotide sequence ID" value="NZ_JACHBX010000004.1"/>
</dbReference>
<dbReference type="InterPro" id="IPR058240">
    <property type="entry name" value="rSAM_sf"/>
</dbReference>
<dbReference type="SFLD" id="SFLDS00029">
    <property type="entry name" value="Radical_SAM"/>
    <property type="match status" value="1"/>
</dbReference>
<dbReference type="PANTHER" id="PTHR21180">
    <property type="entry name" value="ENDONUCLEASE/EXONUCLEASE/PHOSPHATASE FAMILY DOMAIN-CONTAINING PROTEIN 1"/>
    <property type="match status" value="1"/>
</dbReference>
<evidence type="ECO:0000313" key="8">
    <source>
        <dbReference type="Proteomes" id="UP000540787"/>
    </source>
</evidence>
<dbReference type="EMBL" id="JACHBX010000004">
    <property type="protein sequence ID" value="MBB6135377.1"/>
    <property type="molecule type" value="Genomic_DNA"/>
</dbReference>
<dbReference type="SUPFAM" id="SSF47781">
    <property type="entry name" value="RuvA domain 2-like"/>
    <property type="match status" value="1"/>
</dbReference>
<dbReference type="InterPro" id="IPR023874">
    <property type="entry name" value="DNA_rSAM_put"/>
</dbReference>
<evidence type="ECO:0000256" key="3">
    <source>
        <dbReference type="ARBA" id="ARBA00022723"/>
    </source>
</evidence>
<keyword evidence="8" id="KW-1185">Reference proteome</keyword>
<evidence type="ECO:0000259" key="6">
    <source>
        <dbReference type="SMART" id="SM00729"/>
    </source>
</evidence>
<accession>A0A7W9X2N1</accession>
<proteinExistence type="predicted"/>
<gene>
    <name evidence="7" type="ORF">HD842_003544</name>
</gene>
<dbReference type="InterPro" id="IPR006638">
    <property type="entry name" value="Elp3/MiaA/NifB-like_rSAM"/>
</dbReference>
<keyword evidence="5" id="KW-0411">Iron-sulfur</keyword>
<dbReference type="InterPro" id="IPR051675">
    <property type="entry name" value="Endo/Exo/Phosphatase_dom_1"/>
</dbReference>
<dbReference type="InterPro" id="IPR007197">
    <property type="entry name" value="rSAM"/>
</dbReference>
<protein>
    <submittedName>
        <fullName evidence="7">Putative DNA modification/repair radical SAM protein</fullName>
    </submittedName>
</protein>
<evidence type="ECO:0000256" key="2">
    <source>
        <dbReference type="ARBA" id="ARBA00022691"/>
    </source>
</evidence>
<dbReference type="GO" id="GO:0003824">
    <property type="term" value="F:catalytic activity"/>
    <property type="evidence" value="ECO:0007669"/>
    <property type="project" value="InterPro"/>
</dbReference>
<dbReference type="Gene3D" id="3.20.20.70">
    <property type="entry name" value="Aldolase class I"/>
    <property type="match status" value="1"/>
</dbReference>
<reference evidence="7 8" key="1">
    <citation type="submission" date="2020-08" db="EMBL/GenBank/DDBJ databases">
        <title>The Agave Microbiome: Exploring the role of microbial communities in plant adaptations to desert environments.</title>
        <authorList>
            <person name="Partida-Martinez L.P."/>
        </authorList>
    </citation>
    <scope>NUCLEOTIDE SEQUENCE [LARGE SCALE GENOMIC DNA]</scope>
    <source>
        <strain evidence="7 8">AT3.2</strain>
    </source>
</reference>